<dbReference type="Pfam" id="PF01791">
    <property type="entry name" value="DeoC"/>
    <property type="match status" value="1"/>
</dbReference>
<dbReference type="InterPro" id="IPR050456">
    <property type="entry name" value="DeoC/FbaB_aldolase"/>
</dbReference>
<organism evidence="3 4">
    <name type="scientific">Natrarchaeobius chitinivorans</name>
    <dbReference type="NCBI Taxonomy" id="1679083"/>
    <lineage>
        <taxon>Archaea</taxon>
        <taxon>Methanobacteriati</taxon>
        <taxon>Methanobacteriota</taxon>
        <taxon>Stenosarchaea group</taxon>
        <taxon>Halobacteria</taxon>
        <taxon>Halobacteriales</taxon>
        <taxon>Natrialbaceae</taxon>
        <taxon>Natrarchaeobius</taxon>
    </lineage>
</organism>
<dbReference type="RefSeq" id="WP_124196344.1">
    <property type="nucleotide sequence ID" value="NZ_REGA01000013.1"/>
</dbReference>
<dbReference type="PIRSF" id="PIRSF038992">
    <property type="entry name" value="Aldolase_Ia"/>
    <property type="match status" value="1"/>
</dbReference>
<protein>
    <recommendedName>
        <fullName evidence="2">fructose-bisphosphate aldolase</fullName>
        <ecNumber evidence="2">4.1.2.13</ecNumber>
    </recommendedName>
</protein>
<evidence type="ECO:0000313" key="3">
    <source>
        <dbReference type="EMBL" id="RQG93567.1"/>
    </source>
</evidence>
<dbReference type="InterPro" id="IPR013785">
    <property type="entry name" value="Aldolase_TIM"/>
</dbReference>
<dbReference type="EMBL" id="REGA01000013">
    <property type="protein sequence ID" value="RQG93567.1"/>
    <property type="molecule type" value="Genomic_DNA"/>
</dbReference>
<accession>A0A3N6LX85</accession>
<reference evidence="3 4" key="1">
    <citation type="submission" date="2018-10" db="EMBL/GenBank/DDBJ databases">
        <title>Natrarchaeobius chitinivorans gen. nov., sp. nov., and Natrarchaeobius haloalkaliphilus sp. nov., alkaliphilic, chitin-utilizing haloarchaea from hypersaline alkaline lakes.</title>
        <authorList>
            <person name="Sorokin D.Y."/>
            <person name="Elcheninov A.G."/>
            <person name="Kostrikina N.A."/>
            <person name="Bale N.J."/>
            <person name="Sinninghe Damste J.S."/>
            <person name="Khijniak T.V."/>
            <person name="Kublanov I.V."/>
            <person name="Toshchakov S.V."/>
        </authorList>
    </citation>
    <scope>NUCLEOTIDE SEQUENCE [LARGE SCALE GENOMIC DNA]</scope>
    <source>
        <strain evidence="3 4">AArcht4T</strain>
    </source>
</reference>
<dbReference type="AlphaFoldDB" id="A0A3N6LX85"/>
<evidence type="ECO:0000256" key="1">
    <source>
        <dbReference type="ARBA" id="ARBA00008116"/>
    </source>
</evidence>
<comment type="similarity">
    <text evidence="1">Belongs to the DeoC/FbaB aldolase family.</text>
</comment>
<dbReference type="SUPFAM" id="SSF51569">
    <property type="entry name" value="Aldolase"/>
    <property type="match status" value="1"/>
</dbReference>
<dbReference type="Proteomes" id="UP000282323">
    <property type="component" value="Unassembled WGS sequence"/>
</dbReference>
<dbReference type="OrthoDB" id="50091at2157"/>
<evidence type="ECO:0000313" key="4">
    <source>
        <dbReference type="Proteomes" id="UP000282323"/>
    </source>
</evidence>
<comment type="caution">
    <text evidence="3">The sequence shown here is derived from an EMBL/GenBank/DDBJ whole genome shotgun (WGS) entry which is preliminary data.</text>
</comment>
<dbReference type="PANTHER" id="PTHR47916">
    <property type="entry name" value="FRUCTOSE-BISPHOSPHATE ALDOLASE CLASS 1"/>
    <property type="match status" value="1"/>
</dbReference>
<dbReference type="InterPro" id="IPR041720">
    <property type="entry name" value="FbaB-like"/>
</dbReference>
<dbReference type="GO" id="GO:0004332">
    <property type="term" value="F:fructose-bisphosphate aldolase activity"/>
    <property type="evidence" value="ECO:0007669"/>
    <property type="project" value="UniProtKB-EC"/>
</dbReference>
<dbReference type="SMART" id="SM01133">
    <property type="entry name" value="DeoC"/>
    <property type="match status" value="1"/>
</dbReference>
<keyword evidence="4" id="KW-1185">Reference proteome</keyword>
<dbReference type="InterPro" id="IPR002915">
    <property type="entry name" value="DeoC/FbaB/LacD_aldolase"/>
</dbReference>
<gene>
    <name evidence="3" type="ORF">EA473_14665</name>
</gene>
<name>A0A3N6LX85_NATCH</name>
<sequence length="263" mass="28403">MLPTSSGNAVIVAIDHGLSHGRLEGFEDPEAMLQTVLEGNPDGILAGVPFLRRFEPTLSERPDLVTIGTVDHPMDSTLPGERENAEIHHQAFSVEEAARIGVDAIKTALVFGREDPDVLAENLKLISRVSETAREHGITSVVEPTLWGQRVEDELDAEYLAHANRIGFEIGADILKSPYTGDLESFAPIAENAPVPMYIAGGPARDDDAAVLEMVRGGMDAGVNGVMFGRTIWKHDDPAGMIDAIRAIVHEDASVAQAEERLR</sequence>
<dbReference type="Gene3D" id="3.20.20.70">
    <property type="entry name" value="Aldolase class I"/>
    <property type="match status" value="1"/>
</dbReference>
<dbReference type="PANTHER" id="PTHR47916:SF1">
    <property type="entry name" value="3-HYDROXY-5-PHOSPHONOOXYPENTANE-2,4-DIONE THIOLASE"/>
    <property type="match status" value="1"/>
</dbReference>
<proteinExistence type="inferred from homology"/>
<evidence type="ECO:0000256" key="2">
    <source>
        <dbReference type="ARBA" id="ARBA00013068"/>
    </source>
</evidence>
<dbReference type="EC" id="4.1.2.13" evidence="2"/>